<organism evidence="4 5">
    <name type="scientific">Aphanomyces stellatus</name>
    <dbReference type="NCBI Taxonomy" id="120398"/>
    <lineage>
        <taxon>Eukaryota</taxon>
        <taxon>Sar</taxon>
        <taxon>Stramenopiles</taxon>
        <taxon>Oomycota</taxon>
        <taxon>Saprolegniomycetes</taxon>
        <taxon>Saprolegniales</taxon>
        <taxon>Verrucalvaceae</taxon>
        <taxon>Aphanomyces</taxon>
    </lineage>
</organism>
<dbReference type="InterPro" id="IPR011993">
    <property type="entry name" value="PH-like_dom_sf"/>
</dbReference>
<dbReference type="OrthoDB" id="161682at2759"/>
<dbReference type="AlphaFoldDB" id="A0A485KYX3"/>
<dbReference type="Gene3D" id="2.30.29.30">
    <property type="entry name" value="Pleckstrin-homology domain (PH domain)/Phosphotyrosine-binding domain (PTB)"/>
    <property type="match status" value="1"/>
</dbReference>
<evidence type="ECO:0000313" key="4">
    <source>
        <dbReference type="EMBL" id="VFT90573.1"/>
    </source>
</evidence>
<dbReference type="PROSITE" id="PS50003">
    <property type="entry name" value="PH_DOMAIN"/>
    <property type="match status" value="1"/>
</dbReference>
<evidence type="ECO:0000259" key="2">
    <source>
        <dbReference type="PROSITE" id="PS50003"/>
    </source>
</evidence>
<feature type="region of interest" description="Disordered" evidence="1">
    <location>
        <begin position="83"/>
        <end position="104"/>
    </location>
</feature>
<gene>
    <name evidence="4" type="primary">Aste57867_13740</name>
    <name evidence="3" type="ORF">As57867_013690</name>
    <name evidence="4" type="ORF">ASTE57867_13740</name>
</gene>
<evidence type="ECO:0000313" key="5">
    <source>
        <dbReference type="Proteomes" id="UP000332933"/>
    </source>
</evidence>
<accession>A0A485KYX3</accession>
<dbReference type="SUPFAM" id="SSF50729">
    <property type="entry name" value="PH domain-like"/>
    <property type="match status" value="1"/>
</dbReference>
<dbReference type="EMBL" id="CAADRA010005500">
    <property type="protein sequence ID" value="VFT90573.1"/>
    <property type="molecule type" value="Genomic_DNA"/>
</dbReference>
<evidence type="ECO:0000313" key="3">
    <source>
        <dbReference type="EMBL" id="KAF0695452.1"/>
    </source>
</evidence>
<dbReference type="Pfam" id="PF00169">
    <property type="entry name" value="PH"/>
    <property type="match status" value="1"/>
</dbReference>
<dbReference type="CDD" id="cd00821">
    <property type="entry name" value="PH"/>
    <property type="match status" value="1"/>
</dbReference>
<dbReference type="EMBL" id="VJMH01005479">
    <property type="protein sequence ID" value="KAF0695452.1"/>
    <property type="molecule type" value="Genomic_DNA"/>
</dbReference>
<sequence>MSAQVPLLARQNSGYFTRESVTYTSAAPAKSLFEKHLHEIYTSSDPVDGLAFFESAGYYDDTEANTVRVFMRYAGLESFWGEDPNPAAGGPGTPSAKSDIQEFEEREESAVMEELFNDYMQSRAAVSKIHFETTKLRSDLDQTLGSNKDTIAAIDRLRLKLLCDQELANDDETDSEMESEASFAGNYLAGINLNLPASSMPPYYGHMRVLKQGKIHIFGSFHKRWFYLDFLKGELAFFQRSYWKVPKGKIEMKSVSRITPINKTDFTIELIGDYSFYVRASTAEKMQSWVTLLMYSRKQARAQEVANHHRSIPNSAFNTRPPTLGSQEDPHVPLSRTELRLADTPRTHKRSSSWTPGKLYERFKFGASPTAA</sequence>
<feature type="domain" description="PH" evidence="2">
    <location>
        <begin position="208"/>
        <end position="298"/>
    </location>
</feature>
<protein>
    <submittedName>
        <fullName evidence="4">Aste57867_13740 protein</fullName>
    </submittedName>
</protein>
<dbReference type="SMART" id="SM00233">
    <property type="entry name" value="PH"/>
    <property type="match status" value="1"/>
</dbReference>
<name>A0A485KYX3_9STRA</name>
<dbReference type="Proteomes" id="UP000332933">
    <property type="component" value="Unassembled WGS sequence"/>
</dbReference>
<keyword evidence="5" id="KW-1185">Reference proteome</keyword>
<evidence type="ECO:0000256" key="1">
    <source>
        <dbReference type="SAM" id="MobiDB-lite"/>
    </source>
</evidence>
<reference evidence="3" key="2">
    <citation type="submission" date="2019-06" db="EMBL/GenBank/DDBJ databases">
        <title>Genomics analysis of Aphanomyces spp. identifies a new class of oomycete effector associated with host adaptation.</title>
        <authorList>
            <person name="Gaulin E."/>
        </authorList>
    </citation>
    <scope>NUCLEOTIDE SEQUENCE</scope>
    <source>
        <strain evidence="3">CBS 578.67</strain>
    </source>
</reference>
<reference evidence="4 5" key="1">
    <citation type="submission" date="2019-03" db="EMBL/GenBank/DDBJ databases">
        <authorList>
            <person name="Gaulin E."/>
            <person name="Dumas B."/>
        </authorList>
    </citation>
    <scope>NUCLEOTIDE SEQUENCE [LARGE SCALE GENOMIC DNA]</scope>
    <source>
        <strain evidence="4">CBS 568.67</strain>
    </source>
</reference>
<dbReference type="InterPro" id="IPR001849">
    <property type="entry name" value="PH_domain"/>
</dbReference>
<feature type="compositionally biased region" description="Polar residues" evidence="1">
    <location>
        <begin position="312"/>
        <end position="326"/>
    </location>
</feature>
<proteinExistence type="predicted"/>
<feature type="region of interest" description="Disordered" evidence="1">
    <location>
        <begin position="306"/>
        <end position="335"/>
    </location>
</feature>